<evidence type="ECO:0000259" key="3">
    <source>
        <dbReference type="Pfam" id="PF03061"/>
    </source>
</evidence>
<name>G2KSE4_MICAA</name>
<dbReference type="OrthoDB" id="9813282at2"/>
<evidence type="ECO:0000313" key="5">
    <source>
        <dbReference type="Proteomes" id="UP000009286"/>
    </source>
</evidence>
<dbReference type="RefSeq" id="WP_014102451.1">
    <property type="nucleotide sequence ID" value="NC_016026.1"/>
</dbReference>
<protein>
    <submittedName>
        <fullName evidence="4">Putative 1 domain protein</fullName>
    </submittedName>
</protein>
<comment type="similarity">
    <text evidence="1">Belongs to the thioesterase PaaI family.</text>
</comment>
<dbReference type="PANTHER" id="PTHR43240">
    <property type="entry name" value="1,4-DIHYDROXY-2-NAPHTHOYL-COA THIOESTERASE 1"/>
    <property type="match status" value="1"/>
</dbReference>
<keyword evidence="2" id="KW-0378">Hydrolase</keyword>
<evidence type="ECO:0000256" key="2">
    <source>
        <dbReference type="ARBA" id="ARBA00022801"/>
    </source>
</evidence>
<dbReference type="KEGG" id="mai:MICA_895"/>
<dbReference type="PANTHER" id="PTHR43240:SF5">
    <property type="entry name" value="1,4-DIHYDROXY-2-NAPHTHOYL-COA THIOESTERASE 1"/>
    <property type="match status" value="1"/>
</dbReference>
<evidence type="ECO:0000313" key="4">
    <source>
        <dbReference type="EMBL" id="AEP09228.1"/>
    </source>
</evidence>
<dbReference type="GO" id="GO:0005829">
    <property type="term" value="C:cytosol"/>
    <property type="evidence" value="ECO:0007669"/>
    <property type="project" value="TreeGrafter"/>
</dbReference>
<dbReference type="GO" id="GO:0061522">
    <property type="term" value="F:1,4-dihydroxy-2-naphthoyl-CoA thioesterase activity"/>
    <property type="evidence" value="ECO:0007669"/>
    <property type="project" value="TreeGrafter"/>
</dbReference>
<dbReference type="CDD" id="cd03443">
    <property type="entry name" value="PaaI_thioesterase"/>
    <property type="match status" value="1"/>
</dbReference>
<dbReference type="AlphaFoldDB" id="G2KSE4"/>
<sequence length="143" mass="15812">MIWFKPYSIEDIRNFNTHDNILDRLGIEIHEIGPDFIKLRMPVDHRTHQIHGILHGGASCVLAETAGSIASLMCIDADKNYAVGSAITCNHLRPVKDGFVTATCRPVHLGRTKHVWDIDIRSDTNKLVAKSELTCAVTPKGSA</sequence>
<dbReference type="NCBIfam" id="TIGR00369">
    <property type="entry name" value="unchar_dom_1"/>
    <property type="match status" value="1"/>
</dbReference>
<dbReference type="InterPro" id="IPR029069">
    <property type="entry name" value="HotDog_dom_sf"/>
</dbReference>
<evidence type="ECO:0000256" key="1">
    <source>
        <dbReference type="ARBA" id="ARBA00008324"/>
    </source>
</evidence>
<gene>
    <name evidence="4" type="ordered locus">MICA_895</name>
</gene>
<dbReference type="STRING" id="856793.MICA_895"/>
<dbReference type="InterPro" id="IPR003736">
    <property type="entry name" value="PAAI_dom"/>
</dbReference>
<organism evidence="4 5">
    <name type="scientific">Micavibrio aeruginosavorus (strain ARL-13)</name>
    <dbReference type="NCBI Taxonomy" id="856793"/>
    <lineage>
        <taxon>Bacteria</taxon>
        <taxon>Pseudomonadati</taxon>
        <taxon>Bdellovibrionota</taxon>
        <taxon>Bdellovibrionia</taxon>
        <taxon>Bdellovibrionales</taxon>
        <taxon>Pseudobdellovibrionaceae</taxon>
        <taxon>Micavibrio</taxon>
    </lineage>
</organism>
<dbReference type="HOGENOM" id="CLU_089876_13_1_5"/>
<feature type="domain" description="Thioesterase" evidence="3">
    <location>
        <begin position="51"/>
        <end position="128"/>
    </location>
</feature>
<keyword evidence="5" id="KW-1185">Reference proteome</keyword>
<dbReference type="SUPFAM" id="SSF54637">
    <property type="entry name" value="Thioesterase/thiol ester dehydrase-isomerase"/>
    <property type="match status" value="1"/>
</dbReference>
<dbReference type="Gene3D" id="3.10.129.10">
    <property type="entry name" value="Hotdog Thioesterase"/>
    <property type="match status" value="1"/>
</dbReference>
<dbReference type="Proteomes" id="UP000009286">
    <property type="component" value="Chromosome"/>
</dbReference>
<dbReference type="eggNOG" id="COG2050">
    <property type="taxonomic scope" value="Bacteria"/>
</dbReference>
<dbReference type="Pfam" id="PF03061">
    <property type="entry name" value="4HBT"/>
    <property type="match status" value="1"/>
</dbReference>
<dbReference type="EMBL" id="CP002382">
    <property type="protein sequence ID" value="AEP09228.1"/>
    <property type="molecule type" value="Genomic_DNA"/>
</dbReference>
<dbReference type="InterPro" id="IPR006683">
    <property type="entry name" value="Thioestr_dom"/>
</dbReference>
<proteinExistence type="inferred from homology"/>
<accession>G2KSE4</accession>
<reference evidence="4 5" key="1">
    <citation type="journal article" date="2011" name="BMC Genomics">
        <title>Genomic insights into an obligate epibiotic bacterial predator: Micavibrio aeruginosavorus ARL-13.</title>
        <authorList>
            <person name="Wang Z."/>
            <person name="Kadouri D."/>
            <person name="Wu M."/>
        </authorList>
    </citation>
    <scope>NUCLEOTIDE SEQUENCE [LARGE SCALE GENOMIC DNA]</scope>
    <source>
        <strain evidence="4 5">ARL-13</strain>
    </source>
</reference>